<name>A0A7H0I5E7_9ACTN</name>
<dbReference type="Proteomes" id="UP000516230">
    <property type="component" value="Plasmid unnamed3"/>
</dbReference>
<protein>
    <submittedName>
        <fullName evidence="1">Uncharacterized protein</fullName>
    </submittedName>
</protein>
<keyword evidence="2" id="KW-1185">Reference proteome</keyword>
<proteinExistence type="predicted"/>
<reference evidence="1 2" key="1">
    <citation type="submission" date="2020-08" db="EMBL/GenBank/DDBJ databases">
        <title>A novel species.</title>
        <authorList>
            <person name="Gao J."/>
        </authorList>
    </citation>
    <scope>NUCLEOTIDE SEQUENCE [LARGE SCALE GENOMIC DNA]</scope>
    <source>
        <strain evidence="1 2">CRPJ-33</strain>
        <plasmid evidence="1 2">unnamed3</plasmid>
    </source>
</reference>
<accession>A0A7H0I5E7</accession>
<evidence type="ECO:0000313" key="2">
    <source>
        <dbReference type="Proteomes" id="UP000516230"/>
    </source>
</evidence>
<gene>
    <name evidence="1" type="ORF">IAG43_33970</name>
</gene>
<dbReference type="KEGG" id="sgj:IAG43_33970"/>
<keyword evidence="1" id="KW-0614">Plasmid</keyword>
<dbReference type="AlphaFoldDB" id="A0A7H0I5E7"/>
<geneLocation type="plasmid" evidence="1 2">
    <name>unnamed3</name>
</geneLocation>
<dbReference type="InterPro" id="IPR048142">
    <property type="entry name" value="QRL_CxxC_CxxC"/>
</dbReference>
<organism evidence="1 2">
    <name type="scientific">Streptomyces genisteinicus</name>
    <dbReference type="NCBI Taxonomy" id="2768068"/>
    <lineage>
        <taxon>Bacteria</taxon>
        <taxon>Bacillati</taxon>
        <taxon>Actinomycetota</taxon>
        <taxon>Actinomycetes</taxon>
        <taxon>Kitasatosporales</taxon>
        <taxon>Streptomycetaceae</taxon>
        <taxon>Streptomyces</taxon>
    </lineage>
</organism>
<dbReference type="NCBIfam" id="NF041638">
    <property type="entry name" value="QRL_CxxC_CxxC"/>
    <property type="match status" value="1"/>
</dbReference>
<sequence length="134" mass="14773">MVDVDPHDPGDGSLPVYRWRQAGPGYATRRQLRAMGLRPGGQEPAARIECRTGRRFAWLYRIDLALPKRIPTLAQEAALDRAMAARQQCPGPCGRRYHHCIPLRTLGSCLECHDGTPADPSTYITPAAAQRLAA</sequence>
<evidence type="ECO:0000313" key="1">
    <source>
        <dbReference type="EMBL" id="QNP68013.1"/>
    </source>
</evidence>
<dbReference type="EMBL" id="CP060827">
    <property type="protein sequence ID" value="QNP68013.1"/>
    <property type="molecule type" value="Genomic_DNA"/>
</dbReference>